<keyword evidence="3" id="KW-0456">Lyase</keyword>
<sequence length="348" mass="37154">MFGTTFWRFIGIALLVTGWIGGRNKETLFLPMPSLSNRRVLTVGPGQEFATLAAALAAAHDGDTLHVVAGTYINDFASIDAKVRIVGVGGKAHFICTKPIPNDKGIFIVNTDCTLENLEFSGAKGPSGNDAGIRWQGGNLTLEHCYFHDNQDGLLGQGGTLTIRNCEFAHNGAGDGFTHNLYVGNADSLVVQHSYFYAAVVGHNIKSRAQRTVITDSVIADGPDGTASFSVDLPNGGIARLQNNLIEKGPKAETGIIVAFGEEGHLKNPSSLIVQDNTILNDQTAHPPIAIRNASADPVQILENQFYGLTANEIASGPHVLKRNALLATSPYPATYWTLSLPSPWPVK</sequence>
<dbReference type="AlphaFoldDB" id="S0EUP5"/>
<feature type="domain" description="Right handed beta helix" evidence="2">
    <location>
        <begin position="104"/>
        <end position="197"/>
    </location>
</feature>
<evidence type="ECO:0000256" key="1">
    <source>
        <dbReference type="SAM" id="Phobius"/>
    </source>
</evidence>
<dbReference type="InterPro" id="IPR039448">
    <property type="entry name" value="Beta_helix"/>
</dbReference>
<keyword evidence="1" id="KW-0472">Membrane</keyword>
<reference evidence="4" key="1">
    <citation type="submission" date="2013-03" db="EMBL/GenBank/DDBJ databases">
        <title>Genome sequence of Chthonomonas calidirosea, the first sequenced genome from the Armatimonadetes phylum (formally candidate division OP10).</title>
        <authorList>
            <person name="Lee K.C.Y."/>
            <person name="Morgan X.C."/>
            <person name="Dunfield P.F."/>
            <person name="Tamas I."/>
            <person name="Houghton K.M."/>
            <person name="Vyssotski M."/>
            <person name="Ryan J.L.J."/>
            <person name="Lagutin K."/>
            <person name="McDonald I.R."/>
            <person name="Stott M.B."/>
        </authorList>
    </citation>
    <scope>NUCLEOTIDE SEQUENCE [LARGE SCALE GENOMIC DNA]</scope>
    <source>
        <strain evidence="4">DSM 23976 / ICMP 18418 / T49</strain>
    </source>
</reference>
<dbReference type="PATRIC" id="fig|1303518.3.peg.1637"/>
<dbReference type="GO" id="GO:0016829">
    <property type="term" value="F:lyase activity"/>
    <property type="evidence" value="ECO:0007669"/>
    <property type="project" value="UniProtKB-KW"/>
</dbReference>
<dbReference type="Proteomes" id="UP000014227">
    <property type="component" value="Chromosome I"/>
</dbReference>
<dbReference type="Pfam" id="PF13229">
    <property type="entry name" value="Beta_helix"/>
    <property type="match status" value="1"/>
</dbReference>
<keyword evidence="4" id="KW-1185">Reference proteome</keyword>
<accession>S0EUP5</accession>
<dbReference type="RefSeq" id="WP_016482945.1">
    <property type="nucleotide sequence ID" value="NC_021487.1"/>
</dbReference>
<gene>
    <name evidence="3" type="ORF">CCALI_01596</name>
</gene>
<dbReference type="eggNOG" id="COG3420">
    <property type="taxonomic scope" value="Bacteria"/>
</dbReference>
<dbReference type="Gene3D" id="2.160.20.10">
    <property type="entry name" value="Single-stranded right-handed beta-helix, Pectin lyase-like"/>
    <property type="match status" value="1"/>
</dbReference>
<evidence type="ECO:0000313" key="3">
    <source>
        <dbReference type="EMBL" id="CCW35412.1"/>
    </source>
</evidence>
<evidence type="ECO:0000259" key="2">
    <source>
        <dbReference type="Pfam" id="PF13229"/>
    </source>
</evidence>
<dbReference type="InterPro" id="IPR011050">
    <property type="entry name" value="Pectin_lyase_fold/virulence"/>
</dbReference>
<dbReference type="SUPFAM" id="SSF51126">
    <property type="entry name" value="Pectin lyase-like"/>
    <property type="match status" value="1"/>
</dbReference>
<dbReference type="KEGG" id="ccz:CCALI_01596"/>
<protein>
    <submittedName>
        <fullName evidence="3">Putative pectin lyase</fullName>
    </submittedName>
</protein>
<dbReference type="HOGENOM" id="CLU_796189_0_0_0"/>
<proteinExistence type="predicted"/>
<organism evidence="3 4">
    <name type="scientific">Chthonomonas calidirosea (strain DSM 23976 / ICMP 18418 / T49)</name>
    <dbReference type="NCBI Taxonomy" id="1303518"/>
    <lineage>
        <taxon>Bacteria</taxon>
        <taxon>Bacillati</taxon>
        <taxon>Armatimonadota</taxon>
        <taxon>Chthonomonadia</taxon>
        <taxon>Chthonomonadales</taxon>
        <taxon>Chthonomonadaceae</taxon>
        <taxon>Chthonomonas</taxon>
    </lineage>
</organism>
<keyword evidence="1" id="KW-0812">Transmembrane</keyword>
<evidence type="ECO:0000313" key="4">
    <source>
        <dbReference type="Proteomes" id="UP000014227"/>
    </source>
</evidence>
<dbReference type="InterPro" id="IPR012334">
    <property type="entry name" value="Pectin_lyas_fold"/>
</dbReference>
<dbReference type="STRING" id="454171.CP488_02499"/>
<dbReference type="EMBL" id="HF951689">
    <property type="protein sequence ID" value="CCW35412.1"/>
    <property type="molecule type" value="Genomic_DNA"/>
</dbReference>
<dbReference type="InParanoid" id="S0EUP5"/>
<keyword evidence="1" id="KW-1133">Transmembrane helix</keyword>
<feature type="transmembrane region" description="Helical" evidence="1">
    <location>
        <begin position="6"/>
        <end position="22"/>
    </location>
</feature>
<name>S0EUP5_CHTCT</name>
<dbReference type="OrthoDB" id="7237303at2"/>